<proteinExistence type="predicted"/>
<protein>
    <submittedName>
        <fullName evidence="1">Uncharacterized protein</fullName>
    </submittedName>
</protein>
<sequence length="162" mass="19077">MSKLTDNLRWESSRMMLPQHKEALIERQNPPSETVRAQVPTREELEMIRDSVLLPIMLTMVEKNGKDMQLSTSSIRKLYVAATQVLMDRIHFELAAINKELRAKKIKVFKDDQEDTDLHYKYICRGYENKFAIMRDVARANISVKLGEHIQRMIEDMKARER</sequence>
<dbReference type="EMBL" id="CAJVCE010000023">
    <property type="protein sequence ID" value="CAG7654891.1"/>
    <property type="molecule type" value="Genomic_DNA"/>
</dbReference>
<organism evidence="1 2">
    <name type="scientific">Paenibacillus allorhizosphaerae</name>
    <dbReference type="NCBI Taxonomy" id="2849866"/>
    <lineage>
        <taxon>Bacteria</taxon>
        <taxon>Bacillati</taxon>
        <taxon>Bacillota</taxon>
        <taxon>Bacilli</taxon>
        <taxon>Bacillales</taxon>
        <taxon>Paenibacillaceae</taxon>
        <taxon>Paenibacillus</taxon>
    </lineage>
</organism>
<keyword evidence="2" id="KW-1185">Reference proteome</keyword>
<accession>A0ABM8VR53</accession>
<dbReference type="Pfam" id="PF26325">
    <property type="entry name" value="YhjD"/>
    <property type="match status" value="1"/>
</dbReference>
<dbReference type="InterPro" id="IPR058600">
    <property type="entry name" value="YhjD-like"/>
</dbReference>
<comment type="caution">
    <text evidence="1">The sequence shown here is derived from an EMBL/GenBank/DDBJ whole genome shotgun (WGS) entry which is preliminary data.</text>
</comment>
<evidence type="ECO:0000313" key="2">
    <source>
        <dbReference type="Proteomes" id="UP000730618"/>
    </source>
</evidence>
<dbReference type="RefSeq" id="WP_218102122.1">
    <property type="nucleotide sequence ID" value="NZ_CAJVCE010000023.1"/>
</dbReference>
<dbReference type="Proteomes" id="UP000730618">
    <property type="component" value="Unassembled WGS sequence"/>
</dbReference>
<gene>
    <name evidence="1" type="ORF">PAECIP111802_05927</name>
</gene>
<evidence type="ECO:0000313" key="1">
    <source>
        <dbReference type="EMBL" id="CAG7654891.1"/>
    </source>
</evidence>
<name>A0ABM8VR53_9BACL</name>
<reference evidence="1 2" key="1">
    <citation type="submission" date="2021-06" db="EMBL/GenBank/DDBJ databases">
        <authorList>
            <person name="Criscuolo A."/>
        </authorList>
    </citation>
    <scope>NUCLEOTIDE SEQUENCE [LARGE SCALE GENOMIC DNA]</scope>
    <source>
        <strain evidence="2">CIP 111802</strain>
    </source>
</reference>